<keyword evidence="2" id="KW-0472">Membrane</keyword>
<evidence type="ECO:0000256" key="2">
    <source>
        <dbReference type="SAM" id="Phobius"/>
    </source>
</evidence>
<dbReference type="InterPro" id="IPR021514">
    <property type="entry name" value="DUF3176"/>
</dbReference>
<keyword evidence="2" id="KW-0812">Transmembrane</keyword>
<reference evidence="3 4" key="1">
    <citation type="submission" date="2023-01" db="EMBL/GenBank/DDBJ databases">
        <title>Analysis of 21 Apiospora genomes using comparative genomics revels a genus with tremendous synthesis potential of carbohydrate active enzymes and secondary metabolites.</title>
        <authorList>
            <person name="Sorensen T."/>
        </authorList>
    </citation>
    <scope>NUCLEOTIDE SEQUENCE [LARGE SCALE GENOMIC DNA]</scope>
    <source>
        <strain evidence="3 4">CBS 33761</strain>
    </source>
</reference>
<dbReference type="EMBL" id="JAQQWK010000011">
    <property type="protein sequence ID" value="KAK8024283.1"/>
    <property type="molecule type" value="Genomic_DNA"/>
</dbReference>
<gene>
    <name evidence="3" type="ORF">PG993_012349</name>
</gene>
<proteinExistence type="predicted"/>
<accession>A0ABR1S2B6</accession>
<evidence type="ECO:0000256" key="1">
    <source>
        <dbReference type="SAM" id="MobiDB-lite"/>
    </source>
</evidence>
<organism evidence="3 4">
    <name type="scientific">Apiospora rasikravindrae</name>
    <dbReference type="NCBI Taxonomy" id="990691"/>
    <lineage>
        <taxon>Eukaryota</taxon>
        <taxon>Fungi</taxon>
        <taxon>Dikarya</taxon>
        <taxon>Ascomycota</taxon>
        <taxon>Pezizomycotina</taxon>
        <taxon>Sordariomycetes</taxon>
        <taxon>Xylariomycetidae</taxon>
        <taxon>Amphisphaeriales</taxon>
        <taxon>Apiosporaceae</taxon>
        <taxon>Apiospora</taxon>
    </lineage>
</organism>
<sequence length="966" mass="107729">MQSYTLVGDSELPDNPESQVNTTVRGDCADTPEPENLQPEFNCRSKLRDSIQEFWLLELLAVLLGVGCMVAMVVVAIHSDNTLVSDWSLLIGINALFSVLVTISKAAMLLSISECIGQIKWLYLAKTECHLDALSAFDDASRGPWGSLLFLSPWSINVWPQMARLGEFLTLVAMVVGPFAQQTVDIRTERMSGVSGANSSLLFTTIFDTGDLNTTDVNSNDEFKPTFLDERLQGAFFNGIFALGSNFQYTCTSGNCTWPSFTSLAMCSKCTDVTERTQVVEIRDSDDVNYIFTTPGGFVLPIVVPKTSPRSGSHMLEVAGNATIEHTPLKANETVNLITLAIIQFRNKYAGGNKTIDDRPTGNWTATECIVSWCMKKFESVEVFNGALKPFIVKEMPLWPSLNQNLSQGAYEKVAWHLVPRITSFEDEDLLEDGNRDYRLGTSGFTIVNQDHATLSEFMGEIFTFRKRTSDNVFSVGSALGYGRNVSAVIANMTESMTHGRRSGRGATQLKGTMWHQEATVHIKWFWLTLPIAFVLLSTLFFLNTVMDNAQHYGIPLWKSSMWPLVFQGLEDWSEQERRERKDGSLREVKDMEKRAKKICVQLHCNGLGAEKIGRTRNIHPPILFSSYKNTTDLVKPHFTHFWPAQLLPSQRRQFNVTMVHNPSDAQPVVGKDSSPTEIDDTTTSALPDLSPRAQTVVRLLRNYIRALEAGDPTDKLPNYHEFTLSPEEFNALRTHNLALLEDGAHAWNYFPSLGYLTIYLSKPAVVHRTAVHHITQTVCTRLQSAISASLVHTGSIVPFANTKFEDARFRSHTNISRRGVQTTSVFEPDGTIWFIRPSTGLLPACWVQFGWYDPAEVDKVKAAMMDRLGRPHVSILINLACSGPVPSIKDAIVLDILRTRVQGGFLRVTHDVCGVDVRTQNPATMVGLCLSDFGVHTPEQPVQLWYGDIVRAVENAIRSHLCDGI</sequence>
<feature type="region of interest" description="Disordered" evidence="1">
    <location>
        <begin position="1"/>
        <end position="25"/>
    </location>
</feature>
<comment type="caution">
    <text evidence="3">The sequence shown here is derived from an EMBL/GenBank/DDBJ whole genome shotgun (WGS) entry which is preliminary data.</text>
</comment>
<feature type="compositionally biased region" description="Polar residues" evidence="1">
    <location>
        <begin position="674"/>
        <end position="686"/>
    </location>
</feature>
<dbReference type="Pfam" id="PF11374">
    <property type="entry name" value="DUF3176"/>
    <property type="match status" value="1"/>
</dbReference>
<feature type="transmembrane region" description="Helical" evidence="2">
    <location>
        <begin position="89"/>
        <end position="112"/>
    </location>
</feature>
<evidence type="ECO:0000313" key="4">
    <source>
        <dbReference type="Proteomes" id="UP001444661"/>
    </source>
</evidence>
<dbReference type="Proteomes" id="UP001444661">
    <property type="component" value="Unassembled WGS sequence"/>
</dbReference>
<dbReference type="PANTHER" id="PTHR35394:SF5">
    <property type="entry name" value="DUF3176 DOMAIN-CONTAINING PROTEIN"/>
    <property type="match status" value="1"/>
</dbReference>
<dbReference type="PANTHER" id="PTHR35394">
    <property type="entry name" value="DUF3176 DOMAIN-CONTAINING PROTEIN"/>
    <property type="match status" value="1"/>
</dbReference>
<keyword evidence="2" id="KW-1133">Transmembrane helix</keyword>
<evidence type="ECO:0000313" key="3">
    <source>
        <dbReference type="EMBL" id="KAK8024283.1"/>
    </source>
</evidence>
<protein>
    <submittedName>
        <fullName evidence="3">Uncharacterized protein</fullName>
    </submittedName>
</protein>
<name>A0ABR1S2B6_9PEZI</name>
<keyword evidence="4" id="KW-1185">Reference proteome</keyword>
<feature type="transmembrane region" description="Helical" evidence="2">
    <location>
        <begin position="525"/>
        <end position="543"/>
    </location>
</feature>
<feature type="transmembrane region" description="Helical" evidence="2">
    <location>
        <begin position="54"/>
        <end position="77"/>
    </location>
</feature>
<feature type="region of interest" description="Disordered" evidence="1">
    <location>
        <begin position="663"/>
        <end position="688"/>
    </location>
</feature>